<evidence type="ECO:0000313" key="2">
    <source>
        <dbReference type="Proteomes" id="UP001307705"/>
    </source>
</evidence>
<name>A0ABQ6Q459_9BACT</name>
<evidence type="ECO:0000313" key="1">
    <source>
        <dbReference type="EMBL" id="GMQ34330.1"/>
    </source>
</evidence>
<accession>A0ABQ6Q459</accession>
<reference evidence="1 2" key="1">
    <citation type="submission" date="2023-08" db="EMBL/GenBank/DDBJ databases">
        <title>Draft genome sequence of Algoriphagus taiwanensis.</title>
        <authorList>
            <person name="Takatani N."/>
            <person name="Hosokawa M."/>
            <person name="Sawabe T."/>
        </authorList>
    </citation>
    <scope>NUCLEOTIDE SEQUENCE [LARGE SCALE GENOMIC DNA]</scope>
    <source>
        <strain evidence="1 2">JCM 19755</strain>
    </source>
</reference>
<gene>
    <name evidence="1" type="ORF">Ataiwa_26020</name>
</gene>
<sequence>MQALLTLGLRNGKLFDISEVENGIKCNCFCPNCGERLIAVSNIESKAYKNSAHFRHESGVECVGAYESALHMLAKEVFSKLKEMQLPDYHFDYDQSNKFSLEKSFNIIKFEDCQIEKRINLENFYFVPDLIGIVNGTKIFIEFAFSHYIDVEKKEKIIQSQVACIEINIKGMELDPKELENLFLSKSDKVYWISNPKQDRIYKEKEKRRKELNEKEKQNKLQALKEGKVNSIQITNNKLWICPKKINFFEWFKTSKYNQHPILKEIANGEFWNEKFYGHYSTEEYIFFKGEKVFTSIYPYLGVDDDPNRPLLRDGLKRILERKSLDSNLCKYCTFDKGLFEYKNKTFQICSFKGKKGFIKDIL</sequence>
<dbReference type="RefSeq" id="WP_338229156.1">
    <property type="nucleotide sequence ID" value="NZ_BTPE01000009.1"/>
</dbReference>
<organism evidence="1 2">
    <name type="scientific">Algoriphagus taiwanensis</name>
    <dbReference type="NCBI Taxonomy" id="1445656"/>
    <lineage>
        <taxon>Bacteria</taxon>
        <taxon>Pseudomonadati</taxon>
        <taxon>Bacteroidota</taxon>
        <taxon>Cytophagia</taxon>
        <taxon>Cytophagales</taxon>
        <taxon>Cyclobacteriaceae</taxon>
        <taxon>Algoriphagus</taxon>
    </lineage>
</organism>
<comment type="caution">
    <text evidence="1">The sequence shown here is derived from an EMBL/GenBank/DDBJ whole genome shotgun (WGS) entry which is preliminary data.</text>
</comment>
<keyword evidence="2" id="KW-1185">Reference proteome</keyword>
<protein>
    <recommendedName>
        <fullName evidence="3">Competence protein CoiA-like family protein</fullName>
    </recommendedName>
</protein>
<dbReference type="Proteomes" id="UP001307705">
    <property type="component" value="Unassembled WGS sequence"/>
</dbReference>
<proteinExistence type="predicted"/>
<dbReference type="EMBL" id="BTPE01000009">
    <property type="protein sequence ID" value="GMQ34330.1"/>
    <property type="molecule type" value="Genomic_DNA"/>
</dbReference>
<evidence type="ECO:0008006" key="3">
    <source>
        <dbReference type="Google" id="ProtNLM"/>
    </source>
</evidence>